<keyword evidence="2" id="KW-0732">Signal</keyword>
<comment type="caution">
    <text evidence="5">The sequence shown here is derived from an EMBL/GenBank/DDBJ whole genome shotgun (WGS) entry which is preliminary data.</text>
</comment>
<evidence type="ECO:0000259" key="3">
    <source>
        <dbReference type="Pfam" id="PF13449"/>
    </source>
</evidence>
<dbReference type="InterPro" id="IPR052956">
    <property type="entry name" value="Mesenchyme-surface_protein"/>
</dbReference>
<feature type="domain" description="Phytase-like" evidence="3">
    <location>
        <begin position="318"/>
        <end position="674"/>
    </location>
</feature>
<proteinExistence type="predicted"/>
<gene>
    <name evidence="5" type="ORF">HXW94_16980</name>
</gene>
<reference evidence="5 6" key="1">
    <citation type="submission" date="2020-06" db="EMBL/GenBank/DDBJ databases">
        <title>High-quality draft genome of sulfate reducer Desulfobacter latus type strain AcrS2 isolated from marine sediment.</title>
        <authorList>
            <person name="Hoppe M."/>
            <person name="Larsen C.K."/>
            <person name="Marshall I.P.G."/>
            <person name="Schramm A."/>
            <person name="Marietou A.G."/>
        </authorList>
    </citation>
    <scope>NUCLEOTIDE SEQUENCE [LARGE SCALE GENOMIC DNA]</scope>
    <source>
        <strain evidence="5 6">AcRS2</strain>
    </source>
</reference>
<dbReference type="RefSeq" id="WP_178368107.1">
    <property type="nucleotide sequence ID" value="NZ_JACADJ010000094.1"/>
</dbReference>
<dbReference type="SUPFAM" id="SSF51004">
    <property type="entry name" value="C-terminal (heme d1) domain of cytochrome cd1-nitrite reductase"/>
    <property type="match status" value="1"/>
</dbReference>
<evidence type="ECO:0000313" key="5">
    <source>
        <dbReference type="EMBL" id="NWH06654.1"/>
    </source>
</evidence>
<organism evidence="5 6">
    <name type="scientific">Desulfobacter latus</name>
    <dbReference type="NCBI Taxonomy" id="2292"/>
    <lineage>
        <taxon>Bacteria</taxon>
        <taxon>Pseudomonadati</taxon>
        <taxon>Thermodesulfobacteriota</taxon>
        <taxon>Desulfobacteria</taxon>
        <taxon>Desulfobacterales</taxon>
        <taxon>Desulfobacteraceae</taxon>
        <taxon>Desulfobacter</taxon>
    </lineage>
</organism>
<feature type="domain" description="Choice-of-anchor I" evidence="4">
    <location>
        <begin position="55"/>
        <end position="287"/>
    </location>
</feature>
<feature type="signal peptide" evidence="2">
    <location>
        <begin position="1"/>
        <end position="24"/>
    </location>
</feature>
<dbReference type="InterPro" id="IPR011048">
    <property type="entry name" value="Haem_d1_sf"/>
</dbReference>
<evidence type="ECO:0000256" key="2">
    <source>
        <dbReference type="SAM" id="SignalP"/>
    </source>
</evidence>
<dbReference type="PANTHER" id="PTHR46928:SF1">
    <property type="entry name" value="MESENCHYME-SPECIFIC CELL SURFACE GLYCOPROTEIN"/>
    <property type="match status" value="1"/>
</dbReference>
<dbReference type="InterPro" id="IPR055188">
    <property type="entry name" value="Choice_anch_I"/>
</dbReference>
<sequence length="961" mass="105544">MLKLRPNIYLSVLILLTLTGSAFATKVPVITKIADNAPIELNPIGVYESGIFDESAAEIAAYDKKNMRIYIVKATAAALDVLDIKDPAHPKKIKEIKLNKYATGINSVDVHGDLVAVAMEHRLDYRKEYKGQNHHLEGRVVFLNLEGHVVKVLNAGFLPDMVKFTPDGQYVLVANEGEPNVGVTHDPAASITIVDLTRGIKSARLKQVGFDGFDGTEVAYRNAGVRIFPLDKGFRNISNDVEPEYIAITPDSKTAYVALQENNAVAVVDVQKQKITEILPLGLKDWSKGLPEVTTFPFMNLPDLPNQAADANPVIKQGGFSALWFNGVKDNGNYEFLTVPDRGPNKPVKGSKPAQTIFPVPDYQHRIIKFEVNPQDPASGAQITGDIPLFRQDGTTPITALPNIKGWSKEQQPVDYKMDVLTDKYDAFGGDMEGLVVDKNGNFWLVDEYRPAIYHFSANGVLVNRFVPKGAAALGGDEAGTYGIENLPAVYNKRKTNRGFEAAAYDPEANLVYAFIQSPLQNPTAAAGKKSAVIRILAFSVETSTPVAEYVYFLENSKLKLKKVDKIGDATYLGKNRFGVIERDATFNDKEGKKYVFEINIKGATNTLGKTAADFGGKELEELTPDAFAKLGLRAVYKRKVLNLPSIGYHPSDKAEGLVLLPDGSFAVLNDNDFAYNYTKRSLTGTPIQLGIISFTRSNAVDVIKDKKVELKNQPFFGMYMPDAIYAYAIDGKNYFVTANEGDDRGDWYEDTDFKDTAKLKKKVKLDDTTFPQGSAGQALKKESNLRTSAIDGDVDGDGKKEELHAYGARSFSIFDAYGNLVFDSGDAIERITGELIPKHFNTSNSKNKMEDRTEKKGPEPEGVAIGGINGKYYAFIGIERIGGVLVYDISNPYDPSFVQYINRRNFDVDPEEGTKNGTVGDLGPEGVLFISALESPNNKPLLVVPNEVSGTTTIYQIDVK</sequence>
<evidence type="ECO:0000259" key="4">
    <source>
        <dbReference type="Pfam" id="PF22494"/>
    </source>
</evidence>
<keyword evidence="6" id="KW-1185">Reference proteome</keyword>
<dbReference type="InterPro" id="IPR015943">
    <property type="entry name" value="WD40/YVTN_repeat-like_dom_sf"/>
</dbReference>
<dbReference type="Gene3D" id="2.130.10.10">
    <property type="entry name" value="YVTN repeat-like/Quinoprotein amine dehydrogenase"/>
    <property type="match status" value="2"/>
</dbReference>
<feature type="compositionally biased region" description="Basic and acidic residues" evidence="1">
    <location>
        <begin position="848"/>
        <end position="860"/>
    </location>
</feature>
<feature type="chain" id="PRO_5033051205" evidence="2">
    <location>
        <begin position="25"/>
        <end position="961"/>
    </location>
</feature>
<dbReference type="Proteomes" id="UP000553343">
    <property type="component" value="Unassembled WGS sequence"/>
</dbReference>
<evidence type="ECO:0000313" key="6">
    <source>
        <dbReference type="Proteomes" id="UP000553343"/>
    </source>
</evidence>
<evidence type="ECO:0000256" key="1">
    <source>
        <dbReference type="SAM" id="MobiDB-lite"/>
    </source>
</evidence>
<feature type="region of interest" description="Disordered" evidence="1">
    <location>
        <begin position="843"/>
        <end position="863"/>
    </location>
</feature>
<dbReference type="AlphaFoldDB" id="A0A850SZC7"/>
<dbReference type="EMBL" id="JACADJ010000094">
    <property type="protein sequence ID" value="NWH06654.1"/>
    <property type="molecule type" value="Genomic_DNA"/>
</dbReference>
<protein>
    <submittedName>
        <fullName evidence="5">Esterase-like activity of phytase family protein</fullName>
    </submittedName>
</protein>
<dbReference type="Pfam" id="PF13449">
    <property type="entry name" value="Phytase-like"/>
    <property type="match status" value="1"/>
</dbReference>
<dbReference type="InterPro" id="IPR027372">
    <property type="entry name" value="Phytase-like_dom"/>
</dbReference>
<name>A0A850SZC7_9BACT</name>
<dbReference type="Pfam" id="PF22494">
    <property type="entry name" value="choice_anch_I"/>
    <property type="match status" value="2"/>
</dbReference>
<feature type="domain" description="Choice-of-anchor I" evidence="4">
    <location>
        <begin position="699"/>
        <end position="958"/>
    </location>
</feature>
<dbReference type="PANTHER" id="PTHR46928">
    <property type="entry name" value="MESENCHYME-SPECIFIC CELL SURFACE GLYCOPROTEIN"/>
    <property type="match status" value="1"/>
</dbReference>
<accession>A0A850SZC7</accession>